<keyword evidence="4" id="KW-0812">Transmembrane</keyword>
<dbReference type="GO" id="GO:0006629">
    <property type="term" value="P:lipid metabolic process"/>
    <property type="evidence" value="ECO:0007669"/>
    <property type="project" value="UniProtKB-KW"/>
</dbReference>
<comment type="similarity">
    <text evidence="3">Belongs to the fatty acid desaturase type 1 family.</text>
</comment>
<sequence>MCFARLNLFVQSFFLLLSNRTLDVSYSSWMDWFHGGLQLQVEHHLFPYLLISCGSYAVRITIVI</sequence>
<dbReference type="InterPro" id="IPR012171">
    <property type="entry name" value="Fatty_acid_desaturase"/>
</dbReference>
<proteinExistence type="inferred from homology"/>
<dbReference type="GO" id="GO:0046872">
    <property type="term" value="F:metal ion binding"/>
    <property type="evidence" value="ECO:0007669"/>
    <property type="project" value="UniProtKB-KW"/>
</dbReference>
<keyword evidence="5" id="KW-0479">Metal-binding</keyword>
<evidence type="ECO:0008006" key="13">
    <source>
        <dbReference type="Google" id="ProtNLM"/>
    </source>
</evidence>
<reference evidence="11" key="1">
    <citation type="journal article" date="2012" name="Nat. Biotechnol.">
        <title>Draft genome sequence of pigeonpea (Cajanus cajan), an orphan legume crop of resource-poor farmers.</title>
        <authorList>
            <person name="Varshney R.K."/>
            <person name="Chen W."/>
            <person name="Li Y."/>
            <person name="Bharti A.K."/>
            <person name="Saxena R.K."/>
            <person name="Schlueter J.A."/>
            <person name="Donoghue M.T."/>
            <person name="Azam S."/>
            <person name="Fan G."/>
            <person name="Whaley A.M."/>
            <person name="Farmer A.D."/>
            <person name="Sheridan J."/>
            <person name="Iwata A."/>
            <person name="Tuteja R."/>
            <person name="Penmetsa R.V."/>
            <person name="Wu W."/>
            <person name="Upadhyaya H.D."/>
            <person name="Yang S.P."/>
            <person name="Shah T."/>
            <person name="Saxena K.B."/>
            <person name="Michael T."/>
            <person name="McCombie W.R."/>
            <person name="Yang B."/>
            <person name="Zhang G."/>
            <person name="Yang H."/>
            <person name="Wang J."/>
            <person name="Spillane C."/>
            <person name="Cook D.R."/>
            <person name="May G.D."/>
            <person name="Xu X."/>
            <person name="Jackson S.A."/>
        </authorList>
    </citation>
    <scope>NUCLEOTIDE SEQUENCE [LARGE SCALE GENOMIC DNA]</scope>
</reference>
<evidence type="ECO:0000256" key="2">
    <source>
        <dbReference type="ARBA" id="ARBA00005189"/>
    </source>
</evidence>
<evidence type="ECO:0000256" key="3">
    <source>
        <dbReference type="ARBA" id="ARBA00009295"/>
    </source>
</evidence>
<dbReference type="GO" id="GO:0016020">
    <property type="term" value="C:membrane"/>
    <property type="evidence" value="ECO:0007669"/>
    <property type="project" value="UniProtKB-SubCell"/>
</dbReference>
<evidence type="ECO:0000256" key="7">
    <source>
        <dbReference type="ARBA" id="ARBA00023002"/>
    </source>
</evidence>
<keyword evidence="12" id="KW-1185">Reference proteome</keyword>
<comment type="subcellular location">
    <subcellularLocation>
        <location evidence="1">Membrane</location>
        <topology evidence="1">Multi-pass membrane protein</topology>
    </subcellularLocation>
</comment>
<evidence type="ECO:0000256" key="6">
    <source>
        <dbReference type="ARBA" id="ARBA00022989"/>
    </source>
</evidence>
<keyword evidence="8" id="KW-0408">Iron</keyword>
<keyword evidence="6" id="KW-1133">Transmembrane helix</keyword>
<evidence type="ECO:0000256" key="4">
    <source>
        <dbReference type="ARBA" id="ARBA00022692"/>
    </source>
</evidence>
<dbReference type="Gramene" id="C.cajan_42045.t">
    <property type="protein sequence ID" value="C.cajan_42045.t"/>
    <property type="gene ID" value="C.cajan_42045"/>
</dbReference>
<evidence type="ECO:0000256" key="5">
    <source>
        <dbReference type="ARBA" id="ARBA00022723"/>
    </source>
</evidence>
<evidence type="ECO:0000313" key="11">
    <source>
        <dbReference type="EMBL" id="KYP37040.1"/>
    </source>
</evidence>
<evidence type="ECO:0000256" key="10">
    <source>
        <dbReference type="ARBA" id="ARBA00023136"/>
    </source>
</evidence>
<keyword evidence="7" id="KW-0560">Oxidoreductase</keyword>
<keyword evidence="9" id="KW-0443">Lipid metabolism</keyword>
<dbReference type="PANTHER" id="PTHR19353:SF30">
    <property type="entry name" value="DELTA 8-(E)-SPHINGOLIPID DESATURASE"/>
    <property type="match status" value="1"/>
</dbReference>
<accession>A0A151R3C5</accession>
<evidence type="ECO:0000256" key="1">
    <source>
        <dbReference type="ARBA" id="ARBA00004141"/>
    </source>
</evidence>
<keyword evidence="10" id="KW-0472">Membrane</keyword>
<gene>
    <name evidence="11" type="ORF">KK1_041805</name>
</gene>
<dbReference type="EMBL" id="KQ484146">
    <property type="protein sequence ID" value="KYP37040.1"/>
    <property type="molecule type" value="Genomic_DNA"/>
</dbReference>
<evidence type="ECO:0000256" key="9">
    <source>
        <dbReference type="ARBA" id="ARBA00023098"/>
    </source>
</evidence>
<protein>
    <recommendedName>
        <fullName evidence="13">Fatty acid desaturase domain-containing protein</fullName>
    </recommendedName>
</protein>
<evidence type="ECO:0000256" key="8">
    <source>
        <dbReference type="ARBA" id="ARBA00023004"/>
    </source>
</evidence>
<organism evidence="11 12">
    <name type="scientific">Cajanus cajan</name>
    <name type="common">Pigeon pea</name>
    <name type="synonym">Cajanus indicus</name>
    <dbReference type="NCBI Taxonomy" id="3821"/>
    <lineage>
        <taxon>Eukaryota</taxon>
        <taxon>Viridiplantae</taxon>
        <taxon>Streptophyta</taxon>
        <taxon>Embryophyta</taxon>
        <taxon>Tracheophyta</taxon>
        <taxon>Spermatophyta</taxon>
        <taxon>Magnoliopsida</taxon>
        <taxon>eudicotyledons</taxon>
        <taxon>Gunneridae</taxon>
        <taxon>Pentapetalae</taxon>
        <taxon>rosids</taxon>
        <taxon>fabids</taxon>
        <taxon>Fabales</taxon>
        <taxon>Fabaceae</taxon>
        <taxon>Papilionoideae</taxon>
        <taxon>50 kb inversion clade</taxon>
        <taxon>NPAAA clade</taxon>
        <taxon>indigoferoid/millettioid clade</taxon>
        <taxon>Phaseoleae</taxon>
        <taxon>Cajanus</taxon>
    </lineage>
</organism>
<dbReference type="PANTHER" id="PTHR19353">
    <property type="entry name" value="FATTY ACID DESATURASE 2"/>
    <property type="match status" value="1"/>
</dbReference>
<dbReference type="AlphaFoldDB" id="A0A151R3C5"/>
<comment type="pathway">
    <text evidence="2">Lipid metabolism.</text>
</comment>
<dbReference type="GO" id="GO:0016717">
    <property type="term" value="F:oxidoreductase activity, acting on paired donors, with oxidation of a pair of donors resulting in the reduction of molecular oxygen to two molecules of water"/>
    <property type="evidence" value="ECO:0007669"/>
    <property type="project" value="TreeGrafter"/>
</dbReference>
<dbReference type="Proteomes" id="UP000075243">
    <property type="component" value="Unassembled WGS sequence"/>
</dbReference>
<name>A0A151R3C5_CAJCA</name>
<evidence type="ECO:0000313" key="12">
    <source>
        <dbReference type="Proteomes" id="UP000075243"/>
    </source>
</evidence>